<dbReference type="Gene3D" id="3.30.1380.20">
    <property type="entry name" value="Trafficking protein particle complex subunit 3"/>
    <property type="match status" value="1"/>
</dbReference>
<dbReference type="Pfam" id="PF04051">
    <property type="entry name" value="TRAPP"/>
    <property type="match status" value="1"/>
</dbReference>
<dbReference type="PANTHER" id="PTHR13048">
    <property type="entry name" value="TRAFFICKING PROTEIN PARTICLE COMPLEX SUBUNIT 3"/>
    <property type="match status" value="1"/>
</dbReference>
<gene>
    <name evidence="9" type="primary">Trappc3</name>
    <name evidence="9" type="ORF">g.6004</name>
</gene>
<dbReference type="InterPro" id="IPR016721">
    <property type="entry name" value="Bet3"/>
</dbReference>
<dbReference type="PIRSF" id="PIRSF018293">
    <property type="entry name" value="TRAPP_I_complex_Bet3"/>
    <property type="match status" value="1"/>
</dbReference>
<protein>
    <recommendedName>
        <fullName evidence="8">Trafficking protein particle complex subunit</fullName>
    </recommendedName>
</protein>
<evidence type="ECO:0000256" key="1">
    <source>
        <dbReference type="ARBA" id="ARBA00004222"/>
    </source>
</evidence>
<evidence type="ECO:0000256" key="8">
    <source>
        <dbReference type="PIRNR" id="PIRNR018293"/>
    </source>
</evidence>
<evidence type="ECO:0000256" key="5">
    <source>
        <dbReference type="ARBA" id="ARBA00022824"/>
    </source>
</evidence>
<dbReference type="AlphaFoldDB" id="A0A6G1SKC4"/>
<dbReference type="InterPro" id="IPR007194">
    <property type="entry name" value="TRAPP_component"/>
</dbReference>
<name>A0A6G1SKC4_9ACAR</name>
<dbReference type="InterPro" id="IPR024096">
    <property type="entry name" value="NO_sig/Golgi_transp_ligand-bd"/>
</dbReference>
<comment type="subunit">
    <text evidence="8">Homodimer.</text>
</comment>
<keyword evidence="4 8" id="KW-0813">Transport</keyword>
<comment type="function">
    <text evidence="8">May play a role in vesicular transport from endoplasmic reticulum to Golgi.</text>
</comment>
<proteinExistence type="inferred from homology"/>
<sequence length="166" mass="18894">MPPPVDTKKVNTDLFALTYGSIISQLLIDCENVDEVNKQLDRMGYNIGLRMIEDYLAKSSSPKCRDLKDVAEKIQHAFQMYLNVTPGVDHWSQANDEFSLILYSNPLTEFVELPDSLQTMNYLNILPGVIRGALEMVSIPVRAWIKSDHLKGDHETEIRIQSVNKK</sequence>
<evidence type="ECO:0000256" key="6">
    <source>
        <dbReference type="ARBA" id="ARBA00022892"/>
    </source>
</evidence>
<accession>A0A6G1SKC4</accession>
<dbReference type="GO" id="GO:0030008">
    <property type="term" value="C:TRAPP complex"/>
    <property type="evidence" value="ECO:0007669"/>
    <property type="project" value="InterPro"/>
</dbReference>
<evidence type="ECO:0000256" key="7">
    <source>
        <dbReference type="ARBA" id="ARBA00023034"/>
    </source>
</evidence>
<dbReference type="FunFam" id="3.30.1380.20:FF:000001">
    <property type="entry name" value="Trafficking protein particle complex subunit BET3"/>
    <property type="match status" value="1"/>
</dbReference>
<evidence type="ECO:0000313" key="9">
    <source>
        <dbReference type="EMBL" id="MDE50848.1"/>
    </source>
</evidence>
<comment type="similarity">
    <text evidence="3 8">Belongs to the TRAPP small subunits family. BET3 subfamily.</text>
</comment>
<dbReference type="EMBL" id="GGYP01006077">
    <property type="protein sequence ID" value="MDE50848.1"/>
    <property type="molecule type" value="Transcribed_RNA"/>
</dbReference>
<comment type="subcellular location">
    <subcellularLocation>
        <location evidence="2">Endoplasmic reticulum</location>
    </subcellularLocation>
    <subcellularLocation>
        <location evidence="1 8">Golgi apparatus</location>
        <location evidence="1 8">cis-Golgi network</location>
    </subcellularLocation>
</comment>
<dbReference type="GO" id="GO:0005783">
    <property type="term" value="C:endoplasmic reticulum"/>
    <property type="evidence" value="ECO:0007669"/>
    <property type="project" value="UniProtKB-SubCell"/>
</dbReference>
<dbReference type="GO" id="GO:0016236">
    <property type="term" value="P:macroautophagy"/>
    <property type="evidence" value="ECO:0007669"/>
    <property type="project" value="UniProtKB-ARBA"/>
</dbReference>
<dbReference type="GO" id="GO:0005794">
    <property type="term" value="C:Golgi apparatus"/>
    <property type="evidence" value="ECO:0007669"/>
    <property type="project" value="UniProtKB-SubCell"/>
</dbReference>
<keyword evidence="6 8" id="KW-0931">ER-Golgi transport</keyword>
<evidence type="ECO:0000256" key="3">
    <source>
        <dbReference type="ARBA" id="ARBA00006218"/>
    </source>
</evidence>
<evidence type="ECO:0000256" key="2">
    <source>
        <dbReference type="ARBA" id="ARBA00004240"/>
    </source>
</evidence>
<dbReference type="GO" id="GO:0048193">
    <property type="term" value="P:Golgi vesicle transport"/>
    <property type="evidence" value="ECO:0007669"/>
    <property type="project" value="InterPro"/>
</dbReference>
<keyword evidence="5" id="KW-0256">Endoplasmic reticulum</keyword>
<dbReference type="SUPFAM" id="SSF111126">
    <property type="entry name" value="Ligand-binding domain in the NO signalling and Golgi transport"/>
    <property type="match status" value="1"/>
</dbReference>
<organism evidence="9">
    <name type="scientific">Aceria tosichella</name>
    <name type="common">wheat curl mite</name>
    <dbReference type="NCBI Taxonomy" id="561515"/>
    <lineage>
        <taxon>Eukaryota</taxon>
        <taxon>Metazoa</taxon>
        <taxon>Ecdysozoa</taxon>
        <taxon>Arthropoda</taxon>
        <taxon>Chelicerata</taxon>
        <taxon>Arachnida</taxon>
        <taxon>Acari</taxon>
        <taxon>Acariformes</taxon>
        <taxon>Trombidiformes</taxon>
        <taxon>Prostigmata</taxon>
        <taxon>Eupodina</taxon>
        <taxon>Eriophyoidea</taxon>
        <taxon>Eriophyidae</taxon>
        <taxon>Eriophyinae</taxon>
        <taxon>Aceriini</taxon>
        <taxon>Aceria</taxon>
    </lineage>
</organism>
<reference evidence="9" key="1">
    <citation type="submission" date="2018-10" db="EMBL/GenBank/DDBJ databases">
        <title>Transcriptome assembly of Aceria tosichella (Wheat curl mite) Type 2.</title>
        <authorList>
            <person name="Scully E.D."/>
            <person name="Geib S.M."/>
            <person name="Palmer N.A."/>
            <person name="Gupta A.K."/>
            <person name="Sarath G."/>
            <person name="Tatineni S."/>
        </authorList>
    </citation>
    <scope>NUCLEOTIDE SEQUENCE</scope>
    <source>
        <strain evidence="9">LincolnNE</strain>
    </source>
</reference>
<evidence type="ECO:0000256" key="4">
    <source>
        <dbReference type="ARBA" id="ARBA00022448"/>
    </source>
</evidence>
<dbReference type="CDD" id="cd14942">
    <property type="entry name" value="TRAPPC3_bet3"/>
    <property type="match status" value="1"/>
</dbReference>
<keyword evidence="7 8" id="KW-0333">Golgi apparatus</keyword>